<dbReference type="EMBL" id="CP104067">
    <property type="protein sequence ID" value="WAH40121.1"/>
    <property type="molecule type" value="Genomic_DNA"/>
</dbReference>
<reference evidence="1" key="1">
    <citation type="submission" date="2022-08" db="EMBL/GenBank/DDBJ databases">
        <title>Alicyclobacillus fastidiosus DSM 17978, complete genome.</title>
        <authorList>
            <person name="Wang Q."/>
            <person name="Cai R."/>
            <person name="Wang Z."/>
        </authorList>
    </citation>
    <scope>NUCLEOTIDE SEQUENCE</scope>
    <source>
        <strain evidence="1">DSM 17978</strain>
    </source>
</reference>
<dbReference type="Gene3D" id="3.30.420.40">
    <property type="match status" value="1"/>
</dbReference>
<evidence type="ECO:0000313" key="1">
    <source>
        <dbReference type="EMBL" id="WAH40121.1"/>
    </source>
</evidence>
<sequence length="537" mass="58596">MNRDFGFGACLLHTADIDIVPMYLHDIGDDHFHEEDGETSLETNGLWVSDNFQLTSVGVDIGSASTQVVFSKLILERMGNALSSRYRVIGRESIYRSPIALTPYRDARRIDEEALGNIIENAYREARLAPKDVDTGAVILTGEAIRRENAEAISQLLSVQGGRFVCAIAGHNMEALLAAYGSGTVYLSYQRKARILNIDIGGGTTKFAVAENGKVVDTGAIHVGGRLIATDTSGCITRLEPGGQAAAKAVGIHLVEGERITSQVKERIAKWMAERVYEAVVGPNTAAKETNLFLTDPLSEQAPYAGIVFSGGVGEYVYDLEQSDFGDLGPYLGRELRARFLHASEVGPMLDASERIRATVLGASEYSLQMSGNTLFLTSSKVLPVRNLQVVHAPCDLHHDIEPPRISRQIADHIKRFDLVDGQSDFALSFHWGGPPSYPRLRAFCEALVRAIPESFKGRRQVTLVLDGDIAQSVGRILTDELGVASPLLVLDGILLQDFDFIDIGRMIQPAGVVPVTVKSLVFEMAKRRPSTTRHVH</sequence>
<proteinExistence type="predicted"/>
<dbReference type="InterPro" id="IPR043129">
    <property type="entry name" value="ATPase_NBD"/>
</dbReference>
<dbReference type="InterPro" id="IPR050696">
    <property type="entry name" value="FtsA/MreB"/>
</dbReference>
<accession>A0ABY6ZDA8</accession>
<dbReference type="InterPro" id="IPR009377">
    <property type="entry name" value="EutA"/>
</dbReference>
<dbReference type="PANTHER" id="PTHR32432">
    <property type="entry name" value="CELL DIVISION PROTEIN FTSA-RELATED"/>
    <property type="match status" value="1"/>
</dbReference>
<dbReference type="SUPFAM" id="SSF53067">
    <property type="entry name" value="Actin-like ATPase domain"/>
    <property type="match status" value="1"/>
</dbReference>
<evidence type="ECO:0000313" key="2">
    <source>
        <dbReference type="Proteomes" id="UP001164761"/>
    </source>
</evidence>
<dbReference type="Pfam" id="PF06277">
    <property type="entry name" value="EutA"/>
    <property type="match status" value="1"/>
</dbReference>
<gene>
    <name evidence="1" type="ORF">NZD89_17210</name>
</gene>
<organism evidence="1 2">
    <name type="scientific">Alicyclobacillus fastidiosus</name>
    <dbReference type="NCBI Taxonomy" id="392011"/>
    <lineage>
        <taxon>Bacteria</taxon>
        <taxon>Bacillati</taxon>
        <taxon>Bacillota</taxon>
        <taxon>Bacilli</taxon>
        <taxon>Bacillales</taxon>
        <taxon>Alicyclobacillaceae</taxon>
        <taxon>Alicyclobacillus</taxon>
    </lineage>
</organism>
<keyword evidence="2" id="KW-1185">Reference proteome</keyword>
<dbReference type="RefSeq" id="WP_268004019.1">
    <property type="nucleotide sequence ID" value="NZ_CP104067.1"/>
</dbReference>
<dbReference type="PANTHER" id="PTHR32432:SF13">
    <property type="entry name" value="ETHANOLAMINE AMMONIA-LYASE REACTIVASE EUTA"/>
    <property type="match status" value="1"/>
</dbReference>
<dbReference type="Proteomes" id="UP001164761">
    <property type="component" value="Chromosome"/>
</dbReference>
<name>A0ABY6ZDA8_9BACL</name>
<protein>
    <submittedName>
        <fullName evidence="1">Ethanolamine ammonia-lyase reactivating factor EutA</fullName>
    </submittedName>
</protein>